<dbReference type="InterPro" id="IPR029058">
    <property type="entry name" value="AB_hydrolase_fold"/>
</dbReference>
<proteinExistence type="predicted"/>
<dbReference type="PANTHER" id="PTHR37017">
    <property type="entry name" value="AB HYDROLASE-1 DOMAIN-CONTAINING PROTEIN-RELATED"/>
    <property type="match status" value="1"/>
</dbReference>
<dbReference type="Gene3D" id="3.40.50.1820">
    <property type="entry name" value="alpha/beta hydrolase"/>
    <property type="match status" value="1"/>
</dbReference>
<dbReference type="Proteomes" id="UP000582016">
    <property type="component" value="Unassembled WGS sequence"/>
</dbReference>
<dbReference type="InterPro" id="IPR052897">
    <property type="entry name" value="Sec-Metab_Biosynth_Hydrolase"/>
</dbReference>
<reference evidence="2 3" key="1">
    <citation type="submission" date="2020-05" db="EMBL/GenBank/DDBJ databases">
        <title>Identification and distribution of gene clusters putatively required for synthesis of sphingolipid metabolism inhibitors in phylogenetically diverse species of the filamentous fungus Fusarium.</title>
        <authorList>
            <person name="Kim H.-S."/>
            <person name="Busman M."/>
            <person name="Brown D.W."/>
            <person name="Divon H."/>
            <person name="Uhlig S."/>
            <person name="Proctor R.H."/>
        </authorList>
    </citation>
    <scope>NUCLEOTIDE SEQUENCE [LARGE SCALE GENOMIC DNA]</scope>
    <source>
        <strain evidence="2 3">NRRL 13617</strain>
    </source>
</reference>
<dbReference type="Gene3D" id="3.30.420.40">
    <property type="match status" value="1"/>
</dbReference>
<keyword evidence="3" id="KW-1185">Reference proteome</keyword>
<dbReference type="AlphaFoldDB" id="A0A8H5MWD3"/>
<evidence type="ECO:0000313" key="3">
    <source>
        <dbReference type="Proteomes" id="UP000582016"/>
    </source>
</evidence>
<evidence type="ECO:0000313" key="2">
    <source>
        <dbReference type="EMBL" id="KAF5543247.1"/>
    </source>
</evidence>
<protein>
    <submittedName>
        <fullName evidence="2">Heat shock 70 kDa 12B</fullName>
    </submittedName>
</protein>
<dbReference type="CDD" id="cd10170">
    <property type="entry name" value="ASKHA_NBD_HSP70"/>
    <property type="match status" value="1"/>
</dbReference>
<dbReference type="SUPFAM" id="SSF53067">
    <property type="entry name" value="Actin-like ATPase domain"/>
    <property type="match status" value="2"/>
</dbReference>
<feature type="compositionally biased region" description="Low complexity" evidence="1">
    <location>
        <begin position="645"/>
        <end position="665"/>
    </location>
</feature>
<gene>
    <name evidence="2" type="ORF">FPHYL_11316</name>
</gene>
<dbReference type="InterPro" id="IPR029063">
    <property type="entry name" value="SAM-dependent_MTases_sf"/>
</dbReference>
<accession>A0A8H5MWD3</accession>
<name>A0A8H5MWD3_9HYPO</name>
<dbReference type="CDD" id="cd02440">
    <property type="entry name" value="AdoMet_MTases"/>
    <property type="match status" value="1"/>
</dbReference>
<keyword evidence="2" id="KW-0346">Stress response</keyword>
<sequence>MLDVDNLPLRVAITIPAIWPAYAQNPMREAAKTAGITKYRDIGETTLILVQEPEAAALASLFQRNSSPEIQVRSHFSPNCWIMLIDVISYKVVSERPFKLEECVPGTGKLASAFQIDQAFESYVRGKAKFKISSLKGFDYNQFILRQWELGAKRSFSISNAQENYHLHPPSKAYGTLARLRHNDTLVISKHSDSSRESMQRGPRGDRETAKGNIQLSVDHRTQDTDELMRGHSWKILLVGGLGSSEYVYDKLTKIFSNKVLRPSDGWTAVARGAVLRLLQENISSQPIHTPEDQEALGILPDVISRRSRYRYGIVVSTSIDGLDLDLEDAITLNPEGFERGDKIDKKSRVPFFYHHYYRARDMPQNCTFHIVYSSKDPAPNRSNSAVLSLCRIECDWDKPITEWQPVGDPSEGQRKHDDLELTMGLQGEPKWEVDITRERIPLTGHVVGIIPIATGFCFTGLTFMDHFFNITPPFFRVNKKTGYADLTVRPQKFFYHDLPPAEADHATSMLTTQSLKALFEGREYSYSGWLYVPVWFIGTIEDQGLPIVVQRAQIGMVRTLGARVAYTELKTSHSPFLSQPNQVVQIVLQAFEAFTGTKADGTPETIELTNKPFIPIMSLWQPTTLFRYGLPLVVGSLFYMSSPKTKTPTGPSSPASGPKSTPSPHNELIPAADNDPLWPPPHKSSSHHYLTVLLDGQLYLAPIGDNVQKALDVGTGSGIWAIDFADQFPQAEVTATDLSPTQPKWVPPNVRFEIDDATETWTWKDNTFDFVHMRYLFGAIQDWTALHQQAYRVCTPGGWVESVEADIHFRSDDGTAEEQEVYKLCNKLYEEGGKAIGRTFFVHELQPKGMEEAGFVDIKTADYKWPKDEYQVFLMQIRKALRNRKIHGYFVVRYVYGRKPE</sequence>
<evidence type="ECO:0000256" key="1">
    <source>
        <dbReference type="SAM" id="MobiDB-lite"/>
    </source>
</evidence>
<feature type="compositionally biased region" description="Basic and acidic residues" evidence="1">
    <location>
        <begin position="190"/>
        <end position="210"/>
    </location>
</feature>
<dbReference type="Pfam" id="PF13489">
    <property type="entry name" value="Methyltransf_23"/>
    <property type="match status" value="1"/>
</dbReference>
<feature type="region of interest" description="Disordered" evidence="1">
    <location>
        <begin position="645"/>
        <end position="683"/>
    </location>
</feature>
<comment type="caution">
    <text evidence="2">The sequence shown here is derived from an EMBL/GenBank/DDBJ whole genome shotgun (WGS) entry which is preliminary data.</text>
</comment>
<dbReference type="SUPFAM" id="SSF53335">
    <property type="entry name" value="S-adenosyl-L-methionine-dependent methyltransferases"/>
    <property type="match status" value="1"/>
</dbReference>
<dbReference type="InterPro" id="IPR043129">
    <property type="entry name" value="ATPase_NBD"/>
</dbReference>
<feature type="region of interest" description="Disordered" evidence="1">
    <location>
        <begin position="189"/>
        <end position="214"/>
    </location>
</feature>
<dbReference type="PANTHER" id="PTHR37017:SF3">
    <property type="entry name" value="AB HYDROLASE-1 DOMAIN-CONTAINING PROTEIN"/>
    <property type="match status" value="1"/>
</dbReference>
<dbReference type="EMBL" id="JAAOAQ010000522">
    <property type="protein sequence ID" value="KAF5543247.1"/>
    <property type="molecule type" value="Genomic_DNA"/>
</dbReference>
<dbReference type="OrthoDB" id="2013972at2759"/>
<organism evidence="2 3">
    <name type="scientific">Fusarium phyllophilum</name>
    <dbReference type="NCBI Taxonomy" id="47803"/>
    <lineage>
        <taxon>Eukaryota</taxon>
        <taxon>Fungi</taxon>
        <taxon>Dikarya</taxon>
        <taxon>Ascomycota</taxon>
        <taxon>Pezizomycotina</taxon>
        <taxon>Sordariomycetes</taxon>
        <taxon>Hypocreomycetidae</taxon>
        <taxon>Hypocreales</taxon>
        <taxon>Nectriaceae</taxon>
        <taxon>Fusarium</taxon>
        <taxon>Fusarium fujikuroi species complex</taxon>
    </lineage>
</organism>
<dbReference type="Gene3D" id="3.40.50.150">
    <property type="entry name" value="Vaccinia Virus protein VP39"/>
    <property type="match status" value="1"/>
</dbReference>